<dbReference type="Gene3D" id="2.40.50.140">
    <property type="entry name" value="Nucleic acid-binding proteins"/>
    <property type="match status" value="1"/>
</dbReference>
<dbReference type="CDD" id="cd04479">
    <property type="entry name" value="RPA3"/>
    <property type="match status" value="1"/>
</dbReference>
<evidence type="ECO:0000313" key="5">
    <source>
        <dbReference type="Proteomes" id="UP000294933"/>
    </source>
</evidence>
<protein>
    <submittedName>
        <fullName evidence="4">Replication factor A protein 3</fullName>
    </submittedName>
</protein>
<dbReference type="GO" id="GO:0035861">
    <property type="term" value="C:site of double-strand break"/>
    <property type="evidence" value="ECO:0007669"/>
    <property type="project" value="TreeGrafter"/>
</dbReference>
<evidence type="ECO:0000256" key="2">
    <source>
        <dbReference type="ARBA" id="ARBA00009761"/>
    </source>
</evidence>
<dbReference type="GO" id="GO:0006284">
    <property type="term" value="P:base-excision repair"/>
    <property type="evidence" value="ECO:0007669"/>
    <property type="project" value="TreeGrafter"/>
</dbReference>
<keyword evidence="3" id="KW-0539">Nucleus</keyword>
<organism evidence="4 5">
    <name type="scientific">Rickenella mellea</name>
    <dbReference type="NCBI Taxonomy" id="50990"/>
    <lineage>
        <taxon>Eukaryota</taxon>
        <taxon>Fungi</taxon>
        <taxon>Dikarya</taxon>
        <taxon>Basidiomycota</taxon>
        <taxon>Agaricomycotina</taxon>
        <taxon>Agaricomycetes</taxon>
        <taxon>Hymenochaetales</taxon>
        <taxon>Rickenellaceae</taxon>
        <taxon>Rickenella</taxon>
    </lineage>
</organism>
<accession>A0A4Y7PUQ9</accession>
<dbReference type="PANTHER" id="PTHR15114:SF1">
    <property type="entry name" value="REPLICATION PROTEIN A 14 KDA SUBUNIT"/>
    <property type="match status" value="1"/>
</dbReference>
<dbReference type="PANTHER" id="PTHR15114">
    <property type="entry name" value="REPLICATION PROTEIN A3"/>
    <property type="match status" value="1"/>
</dbReference>
<sequence length="106" mass="11654">MSDQRSPRVNSARLPNYLGQTVRLTCKILKLQGDRTIVQASDGGEVAVIQLSGKSALDPYVEIVGRVEDAQTIKAMTSINMGDNLDMKLVNDCVELTHDPRFASMF</sequence>
<gene>
    <name evidence="4" type="ORF">BD410DRAFT_728173</name>
</gene>
<dbReference type="InterPro" id="IPR013970">
    <property type="entry name" value="Rfa2"/>
</dbReference>
<comment type="subcellular location">
    <subcellularLocation>
        <location evidence="1">Nucleus</location>
    </subcellularLocation>
</comment>
<dbReference type="Pfam" id="PF08661">
    <property type="entry name" value="Rep_fac-A_3"/>
    <property type="match status" value="1"/>
</dbReference>
<dbReference type="GO" id="GO:0003684">
    <property type="term" value="F:damaged DNA binding"/>
    <property type="evidence" value="ECO:0007669"/>
    <property type="project" value="TreeGrafter"/>
</dbReference>
<comment type="similarity">
    <text evidence="2">Belongs to the replication factor A protein 3 family.</text>
</comment>
<dbReference type="GO" id="GO:0006289">
    <property type="term" value="P:nucleotide-excision repair"/>
    <property type="evidence" value="ECO:0007669"/>
    <property type="project" value="TreeGrafter"/>
</dbReference>
<dbReference type="GO" id="GO:0006260">
    <property type="term" value="P:DNA replication"/>
    <property type="evidence" value="ECO:0007669"/>
    <property type="project" value="InterPro"/>
</dbReference>
<proteinExistence type="inferred from homology"/>
<dbReference type="OrthoDB" id="188186at2759"/>
<dbReference type="SUPFAM" id="SSF50249">
    <property type="entry name" value="Nucleic acid-binding proteins"/>
    <property type="match status" value="1"/>
</dbReference>
<dbReference type="GO" id="GO:0005662">
    <property type="term" value="C:DNA replication factor A complex"/>
    <property type="evidence" value="ECO:0007669"/>
    <property type="project" value="TreeGrafter"/>
</dbReference>
<dbReference type="Proteomes" id="UP000294933">
    <property type="component" value="Unassembled WGS sequence"/>
</dbReference>
<evidence type="ECO:0000256" key="1">
    <source>
        <dbReference type="ARBA" id="ARBA00004123"/>
    </source>
</evidence>
<evidence type="ECO:0000313" key="4">
    <source>
        <dbReference type="EMBL" id="TDL18771.1"/>
    </source>
</evidence>
<dbReference type="STRING" id="50990.A0A4Y7PUQ9"/>
<dbReference type="VEuPathDB" id="FungiDB:BD410DRAFT_728173"/>
<dbReference type="EMBL" id="ML170204">
    <property type="protein sequence ID" value="TDL18771.1"/>
    <property type="molecule type" value="Genomic_DNA"/>
</dbReference>
<dbReference type="GO" id="GO:0000724">
    <property type="term" value="P:double-strand break repair via homologous recombination"/>
    <property type="evidence" value="ECO:0007669"/>
    <property type="project" value="TreeGrafter"/>
</dbReference>
<dbReference type="AlphaFoldDB" id="A0A4Y7PUQ9"/>
<name>A0A4Y7PUQ9_9AGAM</name>
<dbReference type="GO" id="GO:0006298">
    <property type="term" value="P:mismatch repair"/>
    <property type="evidence" value="ECO:0007669"/>
    <property type="project" value="TreeGrafter"/>
</dbReference>
<evidence type="ECO:0000256" key="3">
    <source>
        <dbReference type="ARBA" id="ARBA00023242"/>
    </source>
</evidence>
<dbReference type="InterPro" id="IPR012340">
    <property type="entry name" value="NA-bd_OB-fold"/>
</dbReference>
<reference evidence="4 5" key="1">
    <citation type="submission" date="2018-06" db="EMBL/GenBank/DDBJ databases">
        <title>A transcriptomic atlas of mushroom development highlights an independent origin of complex multicellularity.</title>
        <authorList>
            <consortium name="DOE Joint Genome Institute"/>
            <person name="Krizsan K."/>
            <person name="Almasi E."/>
            <person name="Merenyi Z."/>
            <person name="Sahu N."/>
            <person name="Viragh M."/>
            <person name="Koszo T."/>
            <person name="Mondo S."/>
            <person name="Kiss B."/>
            <person name="Balint B."/>
            <person name="Kues U."/>
            <person name="Barry K."/>
            <person name="Hegedus J.C."/>
            <person name="Henrissat B."/>
            <person name="Johnson J."/>
            <person name="Lipzen A."/>
            <person name="Ohm R."/>
            <person name="Nagy I."/>
            <person name="Pangilinan J."/>
            <person name="Yan J."/>
            <person name="Xiong Y."/>
            <person name="Grigoriev I.V."/>
            <person name="Hibbett D.S."/>
            <person name="Nagy L.G."/>
        </authorList>
    </citation>
    <scope>NUCLEOTIDE SEQUENCE [LARGE SCALE GENOMIC DNA]</scope>
    <source>
        <strain evidence="4 5">SZMC22713</strain>
    </source>
</reference>
<dbReference type="GO" id="GO:0003697">
    <property type="term" value="F:single-stranded DNA binding"/>
    <property type="evidence" value="ECO:0007669"/>
    <property type="project" value="TreeGrafter"/>
</dbReference>
<keyword evidence="5" id="KW-1185">Reference proteome</keyword>